<keyword evidence="2" id="KW-1185">Reference proteome</keyword>
<feature type="compositionally biased region" description="Polar residues" evidence="1">
    <location>
        <begin position="65"/>
        <end position="74"/>
    </location>
</feature>
<proteinExistence type="predicted"/>
<evidence type="ECO:0000256" key="1">
    <source>
        <dbReference type="SAM" id="MobiDB-lite"/>
    </source>
</evidence>
<evidence type="ECO:0000313" key="3">
    <source>
        <dbReference type="WBParaSite" id="nRc.2.0.1.t06259-RA"/>
    </source>
</evidence>
<protein>
    <submittedName>
        <fullName evidence="3">Uncharacterized protein</fullName>
    </submittedName>
</protein>
<feature type="region of interest" description="Disordered" evidence="1">
    <location>
        <begin position="30"/>
        <end position="85"/>
    </location>
</feature>
<dbReference type="Proteomes" id="UP000887565">
    <property type="component" value="Unplaced"/>
</dbReference>
<sequence length="99" mass="11159">MHLFIDQIFFKKLTRQCKFDEVKSNNCTALSSQNHFHSPGPSSSPAWGNFRARPSPGQEVRFEGNSDSSRSHSLCKSDEDNDDIDEFVSCENGDLFVIS</sequence>
<organism evidence="2 3">
    <name type="scientific">Romanomermis culicivorax</name>
    <name type="common">Nematode worm</name>
    <dbReference type="NCBI Taxonomy" id="13658"/>
    <lineage>
        <taxon>Eukaryota</taxon>
        <taxon>Metazoa</taxon>
        <taxon>Ecdysozoa</taxon>
        <taxon>Nematoda</taxon>
        <taxon>Enoplea</taxon>
        <taxon>Dorylaimia</taxon>
        <taxon>Mermithida</taxon>
        <taxon>Mermithoidea</taxon>
        <taxon>Mermithidae</taxon>
        <taxon>Romanomermis</taxon>
    </lineage>
</organism>
<dbReference type="AlphaFoldDB" id="A0A915HWJ1"/>
<dbReference type="WBParaSite" id="nRc.2.0.1.t06259-RA">
    <property type="protein sequence ID" value="nRc.2.0.1.t06259-RA"/>
    <property type="gene ID" value="nRc.2.0.1.g06259"/>
</dbReference>
<accession>A0A915HWJ1</accession>
<feature type="compositionally biased region" description="Polar residues" evidence="1">
    <location>
        <begin position="30"/>
        <end position="46"/>
    </location>
</feature>
<evidence type="ECO:0000313" key="2">
    <source>
        <dbReference type="Proteomes" id="UP000887565"/>
    </source>
</evidence>
<name>A0A915HWJ1_ROMCU</name>
<reference evidence="3" key="1">
    <citation type="submission" date="2022-11" db="UniProtKB">
        <authorList>
            <consortium name="WormBaseParasite"/>
        </authorList>
    </citation>
    <scope>IDENTIFICATION</scope>
</reference>